<reference evidence="1 2" key="1">
    <citation type="submission" date="2017-11" db="EMBL/GenBank/DDBJ databases">
        <title>Population delineation of vibrios coincides with oyster pathogenicity.</title>
        <authorList>
            <person name="Bruto M."/>
            <person name="Labreuche Y."/>
            <person name="James A."/>
            <person name="Piel D."/>
            <person name="Chenivesse S."/>
            <person name="Petton B."/>
            <person name="Polz M.F."/>
            <person name="Le Roux F."/>
        </authorList>
    </citation>
    <scope>NUCLEOTIDE SEQUENCE [LARGE SCALE GENOMIC DNA]</scope>
    <source>
        <strain evidence="1 2">FF_144</strain>
    </source>
</reference>
<dbReference type="RefSeq" id="WP_108187171.1">
    <property type="nucleotide sequence ID" value="NZ_PIFK01000003.1"/>
</dbReference>
<comment type="caution">
    <text evidence="1">The sequence shown here is derived from an EMBL/GenBank/DDBJ whole genome shotgun (WGS) entry which is preliminary data.</text>
</comment>
<name>A0A2T5F0V1_VIBSP</name>
<dbReference type="Proteomes" id="UP000244197">
    <property type="component" value="Unassembled WGS sequence"/>
</dbReference>
<accession>A0A2T5F0V1</accession>
<organism evidence="1 2">
    <name type="scientific">Vibrio splendidus</name>
    <dbReference type="NCBI Taxonomy" id="29497"/>
    <lineage>
        <taxon>Bacteria</taxon>
        <taxon>Pseudomonadati</taxon>
        <taxon>Pseudomonadota</taxon>
        <taxon>Gammaproteobacteria</taxon>
        <taxon>Vibrionales</taxon>
        <taxon>Vibrionaceae</taxon>
        <taxon>Vibrio</taxon>
    </lineage>
</organism>
<evidence type="ECO:0000313" key="1">
    <source>
        <dbReference type="EMBL" id="PTP39375.1"/>
    </source>
</evidence>
<sequence length="154" mass="18570">MKNEKLIGSCKGIFKLYLSKNDKSKINEILSNKVSENSEFTKKDIDNVISYFWKYDFECDIEVFELRYEENVMAQLLVINQKDEKIRNIYCSYMIIKEHMFFCEDIVNQIKDMCKDQDYNLFVELNHLINELDIFLYKTNGFMQMNQDFLMHTS</sequence>
<protein>
    <submittedName>
        <fullName evidence="1">Uncharacterized protein</fullName>
    </submittedName>
</protein>
<evidence type="ECO:0000313" key="2">
    <source>
        <dbReference type="Proteomes" id="UP000244197"/>
    </source>
</evidence>
<gene>
    <name evidence="1" type="ORF">CWO07_02070</name>
</gene>
<proteinExistence type="predicted"/>
<dbReference type="AlphaFoldDB" id="A0A2T5F0V1"/>
<dbReference type="EMBL" id="PIFK01000003">
    <property type="protein sequence ID" value="PTP39375.1"/>
    <property type="molecule type" value="Genomic_DNA"/>
</dbReference>